<proteinExistence type="predicted"/>
<dbReference type="EMBL" id="CP158267">
    <property type="protein sequence ID" value="XDJ79885.1"/>
    <property type="molecule type" value="Genomic_DNA"/>
</dbReference>
<sequence>MNTGSALPYALYLDTKIAGAAAQLATYFLSGVFDASRTAVYVKKHKKHHRAVERVLSSAGLDFRFMSPGDLDGLREQTVFYLFNAQSNCRLVANRHLKHIFITHGESNKISSIKPITRIYDHVVMSGRLSLSRYYRSGLFDAHDYATRRLVMMGDTFIGRTQLGSAGETPVLFYAPTWEGGLPAEDYSSLGSRHACSALLHFSDLCGVRDILVKPHPNLGHRLPVYLDHLVNLLSRLARSGLKMHLQGNNVRLSMLQRLRLHAAGISRTNRPGDFHAVHALIDVSAMETQCINEEIPYHVLLDETRHDLARYVAADHLELYEQIAIHLGRDKVRFPDRLETDALRAFRDLVICYSDPSWRGQGPADRLINLVKYTSS</sequence>
<accession>A0AB39D1K6</accession>
<reference evidence="1" key="1">
    <citation type="submission" date="2024-05" db="EMBL/GenBank/DDBJ databases">
        <authorList>
            <person name="Luo Y.-C."/>
            <person name="Nicholds J."/>
            <person name="Mortimer T."/>
            <person name="Maboni G."/>
        </authorList>
    </citation>
    <scope>NUCLEOTIDE SEQUENCE</scope>
    <source>
        <strain evidence="2">141555</strain>
        <strain evidence="1">151836</strain>
    </source>
</reference>
<dbReference type="EMBL" id="CP158254">
    <property type="protein sequence ID" value="XDJ48551.1"/>
    <property type="molecule type" value="Genomic_DNA"/>
</dbReference>
<organism evidence="1">
    <name type="scientific">Castellaniella ginsengisoli</name>
    <dbReference type="NCBI Taxonomy" id="546114"/>
    <lineage>
        <taxon>Bacteria</taxon>
        <taxon>Pseudomonadati</taxon>
        <taxon>Pseudomonadota</taxon>
        <taxon>Betaproteobacteria</taxon>
        <taxon>Burkholderiales</taxon>
        <taxon>Alcaligenaceae</taxon>
        <taxon>Castellaniella</taxon>
    </lineage>
</organism>
<dbReference type="RefSeq" id="WP_368640648.1">
    <property type="nucleotide sequence ID" value="NZ_CP158254.1"/>
</dbReference>
<name>A0AB39D1K6_9BURK</name>
<protein>
    <submittedName>
        <fullName evidence="1">Uncharacterized protein</fullName>
    </submittedName>
</protein>
<evidence type="ECO:0000313" key="2">
    <source>
        <dbReference type="EMBL" id="XDJ79885.1"/>
    </source>
</evidence>
<dbReference type="AlphaFoldDB" id="A0AB39D1K6"/>
<evidence type="ECO:0000313" key="1">
    <source>
        <dbReference type="EMBL" id="XDJ48551.1"/>
    </source>
</evidence>
<gene>
    <name evidence="1" type="ORF">ABRZ04_05685</name>
    <name evidence="2" type="ORF">ABRZ07_13520</name>
</gene>